<dbReference type="WBParaSite" id="Csp11.Scaffold544.g3431.t1">
    <property type="protein sequence ID" value="Csp11.Scaffold544.g3431.t1"/>
    <property type="gene ID" value="Csp11.Scaffold544.g3431"/>
</dbReference>
<proteinExistence type="predicted"/>
<name>A0A1I7T8F2_9PELO</name>
<evidence type="ECO:0000313" key="1">
    <source>
        <dbReference type="Proteomes" id="UP000095282"/>
    </source>
</evidence>
<sequence length="91" mass="10005">MGKSGQLATCCLWARAHGVPEKKSTWRSELLVLEGQSPSSLHPFIHILLLCRPSSSSSFSSSRPQLFSSFLLKVGGAYGFTNSLIFEYLLL</sequence>
<dbReference type="Proteomes" id="UP000095282">
    <property type="component" value="Unplaced"/>
</dbReference>
<dbReference type="AlphaFoldDB" id="A0A1I7T8F2"/>
<reference evidence="2" key="1">
    <citation type="submission" date="2016-11" db="UniProtKB">
        <authorList>
            <consortium name="WormBaseParasite"/>
        </authorList>
    </citation>
    <scope>IDENTIFICATION</scope>
</reference>
<keyword evidence="1" id="KW-1185">Reference proteome</keyword>
<organism evidence="1 2">
    <name type="scientific">Caenorhabditis tropicalis</name>
    <dbReference type="NCBI Taxonomy" id="1561998"/>
    <lineage>
        <taxon>Eukaryota</taxon>
        <taxon>Metazoa</taxon>
        <taxon>Ecdysozoa</taxon>
        <taxon>Nematoda</taxon>
        <taxon>Chromadorea</taxon>
        <taxon>Rhabditida</taxon>
        <taxon>Rhabditina</taxon>
        <taxon>Rhabditomorpha</taxon>
        <taxon>Rhabditoidea</taxon>
        <taxon>Rhabditidae</taxon>
        <taxon>Peloderinae</taxon>
        <taxon>Caenorhabditis</taxon>
    </lineage>
</organism>
<evidence type="ECO:0000313" key="2">
    <source>
        <dbReference type="WBParaSite" id="Csp11.Scaffold544.g3431.t1"/>
    </source>
</evidence>
<accession>A0A1I7T8F2</accession>
<protein>
    <submittedName>
        <fullName evidence="2">Uncharacterized protein</fullName>
    </submittedName>
</protein>